<gene>
    <name evidence="3" type="ORF">EDC14_1002253</name>
</gene>
<evidence type="ECO:0000313" key="4">
    <source>
        <dbReference type="Proteomes" id="UP000295008"/>
    </source>
</evidence>
<evidence type="ECO:0000256" key="1">
    <source>
        <dbReference type="ARBA" id="ARBA00022649"/>
    </source>
</evidence>
<dbReference type="SUPFAM" id="SSF143011">
    <property type="entry name" value="RelE-like"/>
    <property type="match status" value="1"/>
</dbReference>
<dbReference type="AlphaFoldDB" id="A0A4R1SB66"/>
<keyword evidence="1" id="KW-1277">Toxin-antitoxin system</keyword>
<dbReference type="Pfam" id="PF05016">
    <property type="entry name" value="ParE_toxin"/>
    <property type="match status" value="1"/>
</dbReference>
<reference evidence="3 4" key="1">
    <citation type="submission" date="2019-03" db="EMBL/GenBank/DDBJ databases">
        <title>Genomic Encyclopedia of Type Strains, Phase IV (KMG-IV): sequencing the most valuable type-strain genomes for metagenomic binning, comparative biology and taxonomic classification.</title>
        <authorList>
            <person name="Goeker M."/>
        </authorList>
    </citation>
    <scope>NUCLEOTIDE SEQUENCE [LARGE SCALE GENOMIC DNA]</scope>
    <source>
        <strain evidence="3 4">LX-B</strain>
    </source>
</reference>
<dbReference type="EMBL" id="SLUN01000002">
    <property type="protein sequence ID" value="TCL76494.1"/>
    <property type="molecule type" value="Genomic_DNA"/>
</dbReference>
<protein>
    <submittedName>
        <fullName evidence="3">mRNA interferase RelE/StbE</fullName>
    </submittedName>
</protein>
<sequence length="147" mass="16235">MADRFLILYTPGAVKELRELDGSVKPIVAKYLKRLAEEANHIGKPLRNDKDSRLAGCRELKLKQAGIRILYMITGEKVEVIGVTKEVLQVLAVGKRAEYDVFKDASKRLEEFAAPAVDDSQTLSASHGTVNAINKPPTPTKFGQTKE</sequence>
<dbReference type="Proteomes" id="UP000295008">
    <property type="component" value="Unassembled WGS sequence"/>
</dbReference>
<dbReference type="InterPro" id="IPR007712">
    <property type="entry name" value="RelE/ParE_toxin"/>
</dbReference>
<proteinExistence type="predicted"/>
<dbReference type="InterPro" id="IPR035093">
    <property type="entry name" value="RelE/ParE_toxin_dom_sf"/>
</dbReference>
<evidence type="ECO:0000313" key="3">
    <source>
        <dbReference type="EMBL" id="TCL76494.1"/>
    </source>
</evidence>
<accession>A0A4R1SB66</accession>
<dbReference type="RefSeq" id="WP_132012667.1">
    <property type="nucleotide sequence ID" value="NZ_SLUN01000002.1"/>
</dbReference>
<name>A0A4R1SB66_HYDET</name>
<feature type="compositionally biased region" description="Polar residues" evidence="2">
    <location>
        <begin position="119"/>
        <end position="132"/>
    </location>
</feature>
<feature type="region of interest" description="Disordered" evidence="2">
    <location>
        <begin position="119"/>
        <end position="147"/>
    </location>
</feature>
<comment type="caution">
    <text evidence="3">The sequence shown here is derived from an EMBL/GenBank/DDBJ whole genome shotgun (WGS) entry which is preliminary data.</text>
</comment>
<keyword evidence="4" id="KW-1185">Reference proteome</keyword>
<dbReference type="OrthoDB" id="2167761at2"/>
<dbReference type="Gene3D" id="3.30.2310.20">
    <property type="entry name" value="RelE-like"/>
    <property type="match status" value="1"/>
</dbReference>
<organism evidence="3 4">
    <name type="scientific">Hydrogenispora ethanolica</name>
    <dbReference type="NCBI Taxonomy" id="1082276"/>
    <lineage>
        <taxon>Bacteria</taxon>
        <taxon>Bacillati</taxon>
        <taxon>Bacillota</taxon>
        <taxon>Hydrogenispora</taxon>
    </lineage>
</organism>
<evidence type="ECO:0000256" key="2">
    <source>
        <dbReference type="SAM" id="MobiDB-lite"/>
    </source>
</evidence>